<evidence type="ECO:0000313" key="1">
    <source>
        <dbReference type="EMBL" id="SDL26453.1"/>
    </source>
</evidence>
<organism evidence="1 2">
    <name type="scientific">Siphonobacter aquaeclarae</name>
    <dbReference type="NCBI Taxonomy" id="563176"/>
    <lineage>
        <taxon>Bacteria</taxon>
        <taxon>Pseudomonadati</taxon>
        <taxon>Bacteroidota</taxon>
        <taxon>Cytophagia</taxon>
        <taxon>Cytophagales</taxon>
        <taxon>Cytophagaceae</taxon>
        <taxon>Siphonobacter</taxon>
    </lineage>
</organism>
<dbReference type="OrthoDB" id="924698at2"/>
<dbReference type="RefSeq" id="WP_093197369.1">
    <property type="nucleotide sequence ID" value="NZ_FNGS01000001.1"/>
</dbReference>
<dbReference type="Proteomes" id="UP000198901">
    <property type="component" value="Unassembled WGS sequence"/>
</dbReference>
<keyword evidence="2" id="KW-1185">Reference proteome</keyword>
<proteinExistence type="predicted"/>
<gene>
    <name evidence="1" type="ORF">SAMN04488090_0544</name>
</gene>
<dbReference type="EMBL" id="FNGS01000001">
    <property type="protein sequence ID" value="SDL26453.1"/>
    <property type="molecule type" value="Genomic_DNA"/>
</dbReference>
<sequence>MIYRWVIWIALAQQGWQGFGDPEKQGLDCLRRYSAAVNTLNPSPGGRPVDARRREILENWFSAADMPVPDVLQPADSYRNTLPQLPAGQWLAQLPGFFWEGFSYRLDSLRLDQPVTSRDSVVFVASVRLHGLQAATKTKVDFCENQMFTLRIKGKSCVIEDIRGLGTGFREPLSGKRLKEVYTEFAVLLRELVSEATGATRRREILDLFSRWLPLDAACCQVSGERRSLHEIAALRLAPERAAGLEIKRLDIRQSGNYYIDRDGSLNADFLAFQGVTSWRDAYPECASRQQSTRKLPDGRRPGDPVEIANVVLDF</sequence>
<protein>
    <submittedName>
        <fullName evidence="1">Uncharacterized protein</fullName>
    </submittedName>
</protein>
<dbReference type="AlphaFoldDB" id="A0A1G9INE7"/>
<reference evidence="1 2" key="1">
    <citation type="submission" date="2016-10" db="EMBL/GenBank/DDBJ databases">
        <authorList>
            <person name="de Groot N.N."/>
        </authorList>
    </citation>
    <scope>NUCLEOTIDE SEQUENCE [LARGE SCALE GENOMIC DNA]</scope>
    <source>
        <strain evidence="1 2">DSM 21668</strain>
    </source>
</reference>
<evidence type="ECO:0000313" key="2">
    <source>
        <dbReference type="Proteomes" id="UP000198901"/>
    </source>
</evidence>
<dbReference type="STRING" id="563176.SAMN04488090_0544"/>
<name>A0A1G9INE7_9BACT</name>
<accession>A0A1G9INE7</accession>